<evidence type="ECO:0000313" key="2">
    <source>
        <dbReference type="EMBL" id="WFP17446.1"/>
    </source>
</evidence>
<organism evidence="2 3">
    <name type="scientific">Citricoccus muralis</name>
    <dbReference type="NCBI Taxonomy" id="169134"/>
    <lineage>
        <taxon>Bacteria</taxon>
        <taxon>Bacillati</taxon>
        <taxon>Actinomycetota</taxon>
        <taxon>Actinomycetes</taxon>
        <taxon>Micrococcales</taxon>
        <taxon>Micrococcaceae</taxon>
        <taxon>Citricoccus</taxon>
    </lineage>
</organism>
<evidence type="ECO:0000313" key="3">
    <source>
        <dbReference type="Proteomes" id="UP001219037"/>
    </source>
</evidence>
<keyword evidence="1" id="KW-0472">Membrane</keyword>
<dbReference type="RefSeq" id="WP_270105855.1">
    <property type="nucleotide sequence ID" value="NZ_CP121252.1"/>
</dbReference>
<protein>
    <submittedName>
        <fullName evidence="2">Uncharacterized protein</fullName>
    </submittedName>
</protein>
<proteinExistence type="predicted"/>
<accession>A0ABY8H8U0</accession>
<dbReference type="Proteomes" id="UP001219037">
    <property type="component" value="Chromosome"/>
</dbReference>
<sequence length="94" mass="10102">MIRDGKAINHSAEGGFWGNILVTLVLFLVFCGSLFAMGYWDLGAAWGNAWAPGLIALGLAVVTFIVPKNLLGRGDTLEKNDIHRVQTAPASTHH</sequence>
<keyword evidence="1" id="KW-0812">Transmembrane</keyword>
<evidence type="ECO:0000256" key="1">
    <source>
        <dbReference type="SAM" id="Phobius"/>
    </source>
</evidence>
<name>A0ABY8H8U0_9MICC</name>
<keyword evidence="3" id="KW-1185">Reference proteome</keyword>
<gene>
    <name evidence="2" type="ORF">P8192_04885</name>
</gene>
<keyword evidence="1" id="KW-1133">Transmembrane helix</keyword>
<feature type="transmembrane region" description="Helical" evidence="1">
    <location>
        <begin position="20"/>
        <end position="40"/>
    </location>
</feature>
<dbReference type="EMBL" id="CP121252">
    <property type="protein sequence ID" value="WFP17446.1"/>
    <property type="molecule type" value="Genomic_DNA"/>
</dbReference>
<feature type="transmembrane region" description="Helical" evidence="1">
    <location>
        <begin position="46"/>
        <end position="66"/>
    </location>
</feature>
<reference evidence="2 3" key="1">
    <citation type="submission" date="2023-04" db="EMBL/GenBank/DDBJ databases">
        <title>Funneling lignin-derived compounds into biodiesel using alkali-halophilic Citricoccus sp. P2.</title>
        <authorList>
            <person name="Luo C.-B."/>
        </authorList>
    </citation>
    <scope>NUCLEOTIDE SEQUENCE [LARGE SCALE GENOMIC DNA]</scope>
    <source>
        <strain evidence="2 3">P2</strain>
    </source>
</reference>